<dbReference type="InterPro" id="IPR001451">
    <property type="entry name" value="Hexapep"/>
</dbReference>
<dbReference type="InterPro" id="IPR011004">
    <property type="entry name" value="Trimer_LpxA-like_sf"/>
</dbReference>
<dbReference type="SUPFAM" id="SSF51161">
    <property type="entry name" value="Trimeric LpxA-like enzymes"/>
    <property type="match status" value="1"/>
</dbReference>
<dbReference type="Gene3D" id="2.160.10.10">
    <property type="entry name" value="Hexapeptide repeat proteins"/>
    <property type="match status" value="2"/>
</dbReference>
<protein>
    <submittedName>
        <fullName evidence="3">DapH/DapD/GlmU-related protein</fullName>
    </submittedName>
</protein>
<evidence type="ECO:0000256" key="1">
    <source>
        <dbReference type="ARBA" id="ARBA00022679"/>
    </source>
</evidence>
<proteinExistence type="predicted"/>
<organism evidence="3 4">
    <name type="scientific">Lactobacillus delbrueckii</name>
    <dbReference type="NCBI Taxonomy" id="1584"/>
    <lineage>
        <taxon>Bacteria</taxon>
        <taxon>Bacillati</taxon>
        <taxon>Bacillota</taxon>
        <taxon>Bacilli</taxon>
        <taxon>Lactobacillales</taxon>
        <taxon>Lactobacillaceae</taxon>
        <taxon>Lactobacillus</taxon>
    </lineage>
</organism>
<dbReference type="CDD" id="cd04647">
    <property type="entry name" value="LbH_MAT_like"/>
    <property type="match status" value="1"/>
</dbReference>
<evidence type="ECO:0000256" key="2">
    <source>
        <dbReference type="ARBA" id="ARBA00022737"/>
    </source>
</evidence>
<dbReference type="EMBL" id="JAQIEV010000036">
    <property type="protein sequence ID" value="MDA3783024.1"/>
    <property type="molecule type" value="Genomic_DNA"/>
</dbReference>
<dbReference type="GO" id="GO:0016740">
    <property type="term" value="F:transferase activity"/>
    <property type="evidence" value="ECO:0007669"/>
    <property type="project" value="UniProtKB-KW"/>
</dbReference>
<comment type="caution">
    <text evidence="3">The sequence shown here is derived from an EMBL/GenBank/DDBJ whole genome shotgun (WGS) entry which is preliminary data.</text>
</comment>
<dbReference type="AlphaFoldDB" id="A0ABD4W3I4"/>
<gene>
    <name evidence="3" type="ORF">PF593_07715</name>
</gene>
<evidence type="ECO:0000313" key="4">
    <source>
        <dbReference type="Proteomes" id="UP001213083"/>
    </source>
</evidence>
<reference evidence="3 4" key="1">
    <citation type="submission" date="2023-01" db="EMBL/GenBank/DDBJ databases">
        <title>Sequencing of the bacterial strains from artisanal fermented milk Matsoni.</title>
        <authorList>
            <person name="Rozman V."/>
            <person name="Accetto T."/>
            <person name="Bogovic Matijasic B."/>
        </authorList>
    </citation>
    <scope>NUCLEOTIDE SEQUENCE [LARGE SCALE GENOMIC DNA]</scope>
    <source>
        <strain evidence="4">lbl143</strain>
    </source>
</reference>
<dbReference type="PROSITE" id="PS00101">
    <property type="entry name" value="HEXAPEP_TRANSFERASES"/>
    <property type="match status" value="1"/>
</dbReference>
<evidence type="ECO:0000313" key="3">
    <source>
        <dbReference type="EMBL" id="MDA3783024.1"/>
    </source>
</evidence>
<dbReference type="PANTHER" id="PTHR23416">
    <property type="entry name" value="SIALIC ACID SYNTHASE-RELATED"/>
    <property type="match status" value="1"/>
</dbReference>
<keyword evidence="2" id="KW-0677">Repeat</keyword>
<sequence length="217" mass="23432">MPKISSDASSTDKIKIYAKTLTKIARGCVKGLTIKNKKFPIFIGKKAEITHKNHIHCGKNVKFEAYSEIHGLSTHGLYFGNNVTIGRYTTIRPSSYYGVGNIGYGLTMGDNSSIGPFGFVGCSGKITIGKNVMIGPRVSLFAENHNFGDTTRNIKSQGVNNKGITIEDDCWIGSGVIILDGVTIGRGSVIGAGTLVLKDIPPKSIVVDKRERVLRSR</sequence>
<dbReference type="InterPro" id="IPR018357">
    <property type="entry name" value="Hexapep_transf_CS"/>
</dbReference>
<accession>A0ABD4W3I4</accession>
<dbReference type="InterPro" id="IPR051159">
    <property type="entry name" value="Hexapeptide_acetyltransf"/>
</dbReference>
<dbReference type="RefSeq" id="WP_041812001.1">
    <property type="nucleotide sequence ID" value="NZ_BNIF01000053.1"/>
</dbReference>
<dbReference type="Pfam" id="PF00132">
    <property type="entry name" value="Hexapep"/>
    <property type="match status" value="1"/>
</dbReference>
<name>A0ABD4W3I4_9LACO</name>
<keyword evidence="1" id="KW-0808">Transferase</keyword>
<dbReference type="PANTHER" id="PTHR23416:SF78">
    <property type="entry name" value="LIPOPOLYSACCHARIDE BIOSYNTHESIS O-ACETYL TRANSFERASE WBBJ-RELATED"/>
    <property type="match status" value="1"/>
</dbReference>
<dbReference type="Proteomes" id="UP001213083">
    <property type="component" value="Unassembled WGS sequence"/>
</dbReference>